<dbReference type="Pfam" id="PF01381">
    <property type="entry name" value="HTH_3"/>
    <property type="match status" value="1"/>
</dbReference>
<dbReference type="InterPro" id="IPR010982">
    <property type="entry name" value="Lambda_DNA-bd_dom_sf"/>
</dbReference>
<dbReference type="InterPro" id="IPR001387">
    <property type="entry name" value="Cro/C1-type_HTH"/>
</dbReference>
<dbReference type="SMART" id="SM00530">
    <property type="entry name" value="HTH_XRE"/>
    <property type="match status" value="1"/>
</dbReference>
<evidence type="ECO:0000313" key="5">
    <source>
        <dbReference type="EMBL" id="KAF1042582.1"/>
    </source>
</evidence>
<dbReference type="Gene3D" id="1.10.260.40">
    <property type="entry name" value="lambda repressor-like DNA-binding domains"/>
    <property type="match status" value="1"/>
</dbReference>
<dbReference type="InterPro" id="IPR015927">
    <property type="entry name" value="Peptidase_S24_S26A/B/C"/>
</dbReference>
<evidence type="ECO:0000256" key="3">
    <source>
        <dbReference type="ARBA" id="ARBA00023163"/>
    </source>
</evidence>
<sequence>MPAKPLSSEQLEDAARLDRIFLARKEADPSLTQEALAHACGWKTQGSVNQYLKGKIPLNLPAILKFAHALGVQPHDISPSLAGMLGAGEDSRAGKKATLQKIVDSFSVKPVEGEFIQIRRVRLKLSAGITGFVTDEVLDDTRPITYRKEWFIAHGYTAEKLIAVDVGGKSMWPTIDDGDTAIVNTADTKLRSGKIYAVNFNGEAVIKTLVRQNGMWFLASDNPDKRTYPNQICSDGSCIIVGRVVQAIKEF</sequence>
<reference evidence="6" key="1">
    <citation type="journal article" date="2020" name="MBio">
        <title>Horizontal gene transfer to a defensive symbiont with a reduced genome amongst a multipartite beetle microbiome.</title>
        <authorList>
            <person name="Waterworth S.C."/>
            <person name="Florez L.V."/>
            <person name="Rees E.R."/>
            <person name="Hertweck C."/>
            <person name="Kaltenpoth M."/>
            <person name="Kwan J.C."/>
        </authorList>
    </citation>
    <scope>NUCLEOTIDE SEQUENCE [LARGE SCALE GENOMIC DNA]</scope>
</reference>
<dbReference type="Pfam" id="PF00717">
    <property type="entry name" value="Peptidase_S24"/>
    <property type="match status" value="1"/>
</dbReference>
<keyword evidence="2" id="KW-0238">DNA-binding</keyword>
<protein>
    <submittedName>
        <fullName evidence="5">HTH-type transcriptional regulator PrtR</fullName>
    </submittedName>
</protein>
<proteinExistence type="predicted"/>
<dbReference type="PANTHER" id="PTHR40661:SF1">
    <property type="entry name" value="HTH CRO_C1-TYPE DOMAIN-CONTAINING PROTEIN"/>
    <property type="match status" value="1"/>
</dbReference>
<dbReference type="AlphaFoldDB" id="A0A7V8FVT0"/>
<dbReference type="Gene3D" id="2.10.109.10">
    <property type="entry name" value="Umud Fragment, subunit A"/>
    <property type="match status" value="1"/>
</dbReference>
<evidence type="ECO:0000256" key="2">
    <source>
        <dbReference type="ARBA" id="ARBA00023125"/>
    </source>
</evidence>
<keyword evidence="1" id="KW-0805">Transcription regulation</keyword>
<dbReference type="EMBL" id="WNDX01000079">
    <property type="protein sequence ID" value="KAF1042582.1"/>
    <property type="molecule type" value="Genomic_DNA"/>
</dbReference>
<dbReference type="CDD" id="cd06529">
    <property type="entry name" value="S24_LexA-like"/>
    <property type="match status" value="1"/>
</dbReference>
<evidence type="ECO:0000256" key="1">
    <source>
        <dbReference type="ARBA" id="ARBA00023015"/>
    </source>
</evidence>
<name>A0A7V8FVT0_9BURK</name>
<gene>
    <name evidence="5" type="primary">prtR</name>
    <name evidence="5" type="ORF">GAK35_02629</name>
</gene>
<dbReference type="InterPro" id="IPR039418">
    <property type="entry name" value="LexA-like"/>
</dbReference>
<dbReference type="SUPFAM" id="SSF47413">
    <property type="entry name" value="lambda repressor-like DNA-binding domains"/>
    <property type="match status" value="1"/>
</dbReference>
<comment type="caution">
    <text evidence="5">The sequence shown here is derived from an EMBL/GenBank/DDBJ whole genome shotgun (WGS) entry which is preliminary data.</text>
</comment>
<dbReference type="CDD" id="cd00093">
    <property type="entry name" value="HTH_XRE"/>
    <property type="match status" value="1"/>
</dbReference>
<dbReference type="PANTHER" id="PTHR40661">
    <property type="match status" value="1"/>
</dbReference>
<feature type="domain" description="HTH cro/C1-type" evidence="4">
    <location>
        <begin position="23"/>
        <end position="77"/>
    </location>
</feature>
<keyword evidence="3" id="KW-0804">Transcription</keyword>
<dbReference type="InterPro" id="IPR036286">
    <property type="entry name" value="LexA/Signal_pep-like_sf"/>
</dbReference>
<evidence type="ECO:0000313" key="6">
    <source>
        <dbReference type="Proteomes" id="UP000462435"/>
    </source>
</evidence>
<dbReference type="PROSITE" id="PS50943">
    <property type="entry name" value="HTH_CROC1"/>
    <property type="match status" value="1"/>
</dbReference>
<evidence type="ECO:0000259" key="4">
    <source>
        <dbReference type="PROSITE" id="PS50943"/>
    </source>
</evidence>
<dbReference type="GO" id="GO:0003677">
    <property type="term" value="F:DNA binding"/>
    <property type="evidence" value="ECO:0007669"/>
    <property type="project" value="UniProtKB-KW"/>
</dbReference>
<organism evidence="5 6">
    <name type="scientific">Herbaspirillum frisingense</name>
    <dbReference type="NCBI Taxonomy" id="92645"/>
    <lineage>
        <taxon>Bacteria</taxon>
        <taxon>Pseudomonadati</taxon>
        <taxon>Pseudomonadota</taxon>
        <taxon>Betaproteobacteria</taxon>
        <taxon>Burkholderiales</taxon>
        <taxon>Oxalobacteraceae</taxon>
        <taxon>Herbaspirillum</taxon>
    </lineage>
</organism>
<accession>A0A7V8FVT0</accession>
<dbReference type="SUPFAM" id="SSF51306">
    <property type="entry name" value="LexA/Signal peptidase"/>
    <property type="match status" value="1"/>
</dbReference>
<dbReference type="Proteomes" id="UP000462435">
    <property type="component" value="Unassembled WGS sequence"/>
</dbReference>